<feature type="region of interest" description="Disordered" evidence="1">
    <location>
        <begin position="57"/>
        <end position="81"/>
    </location>
</feature>
<reference evidence="2 3" key="1">
    <citation type="journal article" date="2020" name="Nature">
        <title>Six reference-quality genomes reveal evolution of bat adaptations.</title>
        <authorList>
            <person name="Jebb D."/>
            <person name="Huang Z."/>
            <person name="Pippel M."/>
            <person name="Hughes G.M."/>
            <person name="Lavrichenko K."/>
            <person name="Devanna P."/>
            <person name="Winkler S."/>
            <person name="Jermiin L.S."/>
            <person name="Skirmuntt E.C."/>
            <person name="Katzourakis A."/>
            <person name="Burkitt-Gray L."/>
            <person name="Ray D.A."/>
            <person name="Sullivan K.A.M."/>
            <person name="Roscito J.G."/>
            <person name="Kirilenko B.M."/>
            <person name="Davalos L.M."/>
            <person name="Corthals A.P."/>
            <person name="Power M.L."/>
            <person name="Jones G."/>
            <person name="Ransome R.D."/>
            <person name="Dechmann D.K.N."/>
            <person name="Locatelli A.G."/>
            <person name="Puechmaille S.J."/>
            <person name="Fedrigo O."/>
            <person name="Jarvis E.D."/>
            <person name="Hiller M."/>
            <person name="Vernes S.C."/>
            <person name="Myers E.W."/>
            <person name="Teeling E.C."/>
        </authorList>
    </citation>
    <scope>NUCLEOTIDE SEQUENCE [LARGE SCALE GENOMIC DNA]</scope>
    <source>
        <strain evidence="2">MPipKuh1</strain>
        <tissue evidence="2">Flight muscle</tissue>
    </source>
</reference>
<protein>
    <submittedName>
        <fullName evidence="2">Uncharacterized protein</fullName>
    </submittedName>
</protein>
<dbReference type="Proteomes" id="UP000558488">
    <property type="component" value="Unassembled WGS sequence"/>
</dbReference>
<dbReference type="EMBL" id="JACAGB010000020">
    <property type="protein sequence ID" value="KAF6311888.1"/>
    <property type="molecule type" value="Genomic_DNA"/>
</dbReference>
<dbReference type="AlphaFoldDB" id="A0A7J7UGB9"/>
<keyword evidence="3" id="KW-1185">Reference proteome</keyword>
<name>A0A7J7UGB9_PIPKU</name>
<proteinExistence type="predicted"/>
<accession>A0A7J7UGB9</accession>
<evidence type="ECO:0000313" key="3">
    <source>
        <dbReference type="Proteomes" id="UP000558488"/>
    </source>
</evidence>
<evidence type="ECO:0000256" key="1">
    <source>
        <dbReference type="SAM" id="MobiDB-lite"/>
    </source>
</evidence>
<gene>
    <name evidence="2" type="ORF">mPipKuh1_009085</name>
</gene>
<evidence type="ECO:0000313" key="2">
    <source>
        <dbReference type="EMBL" id="KAF6311888.1"/>
    </source>
</evidence>
<comment type="caution">
    <text evidence="2">The sequence shown here is derived from an EMBL/GenBank/DDBJ whole genome shotgun (WGS) entry which is preliminary data.</text>
</comment>
<organism evidence="2 3">
    <name type="scientific">Pipistrellus kuhlii</name>
    <name type="common">Kuhl's pipistrelle</name>
    <dbReference type="NCBI Taxonomy" id="59472"/>
    <lineage>
        <taxon>Eukaryota</taxon>
        <taxon>Metazoa</taxon>
        <taxon>Chordata</taxon>
        <taxon>Craniata</taxon>
        <taxon>Vertebrata</taxon>
        <taxon>Euteleostomi</taxon>
        <taxon>Mammalia</taxon>
        <taxon>Eutheria</taxon>
        <taxon>Laurasiatheria</taxon>
        <taxon>Chiroptera</taxon>
        <taxon>Yangochiroptera</taxon>
        <taxon>Vespertilionidae</taxon>
        <taxon>Pipistrellus</taxon>
    </lineage>
</organism>
<sequence length="132" mass="14035">MTKPRSAVCTCLALVPPCTRLSKQTRHSGSFLLANTPDLATGPRINKHSHTARLHTLTHTGARRSLTSTEPPRRAPAANMQATGNSLGWGSDCPLLLGCRAIWDLRCTWTGQTLGSGLAPAGHMPVQLGGLF</sequence>